<dbReference type="Proteomes" id="UP000013827">
    <property type="component" value="Unassembled WGS sequence"/>
</dbReference>
<dbReference type="Gene3D" id="2.30.30.140">
    <property type="match status" value="1"/>
</dbReference>
<dbReference type="EnsemblProtists" id="EOD37377">
    <property type="protein sequence ID" value="EOD37377"/>
    <property type="gene ID" value="EMIHUDRAFT_109832"/>
</dbReference>
<feature type="region of interest" description="Disordered" evidence="1">
    <location>
        <begin position="160"/>
        <end position="251"/>
    </location>
</feature>
<evidence type="ECO:0000313" key="3">
    <source>
        <dbReference type="Proteomes" id="UP000013827"/>
    </source>
</evidence>
<feature type="region of interest" description="Disordered" evidence="1">
    <location>
        <begin position="74"/>
        <end position="142"/>
    </location>
</feature>
<dbReference type="GeneID" id="17282647"/>
<protein>
    <recommendedName>
        <fullName evidence="4">MBD domain-containing protein</fullName>
    </recommendedName>
</protein>
<dbReference type="HOGENOM" id="CLU_935184_0_0_1"/>
<sequence length="365" mass="39637">MVKRGFTSTTERDENVGKPVWVKWIEPRGKQKHYHKGEVESFDAATRMHTIFYEDGERVPTRLAEQEAAGLLSWHAPGSAAKTQPAPGSAAKEQPARKAVAEPATGRKRRRQSDASPPAPEPAPKVEPAAAPDGESKSAYELERERNIAQNQAALAALGLDGPSLTRRPPPSPEELAARAERAAQLAAERAARLQEAFENRRASSRIATRPPPAAARSADRSLDRAEAEADRLRRQSRRRPAAAKGRGGKAAPALTAAQLASLSAADEWLCEMEEWLSPKVSDANLRNVMKVVGNLASGAGVVHPLTGARFREGEPVSPSTDFVALRAEANSFLRPEDDAGHGWRLDHPIGKCILFQHHLHASRR</sequence>
<reference evidence="2" key="2">
    <citation type="submission" date="2024-10" db="UniProtKB">
        <authorList>
            <consortium name="EnsemblProtists"/>
        </authorList>
    </citation>
    <scope>IDENTIFICATION</scope>
</reference>
<evidence type="ECO:0000313" key="2">
    <source>
        <dbReference type="EnsemblProtists" id="EOD37377"/>
    </source>
</evidence>
<feature type="compositionally biased region" description="Basic and acidic residues" evidence="1">
    <location>
        <begin position="190"/>
        <end position="202"/>
    </location>
</feature>
<evidence type="ECO:0000256" key="1">
    <source>
        <dbReference type="SAM" id="MobiDB-lite"/>
    </source>
</evidence>
<dbReference type="eggNOG" id="ENOG502SSW8">
    <property type="taxonomic scope" value="Eukaryota"/>
</dbReference>
<organism evidence="2 3">
    <name type="scientific">Emiliania huxleyi (strain CCMP1516)</name>
    <dbReference type="NCBI Taxonomy" id="280463"/>
    <lineage>
        <taxon>Eukaryota</taxon>
        <taxon>Haptista</taxon>
        <taxon>Haptophyta</taxon>
        <taxon>Prymnesiophyceae</taxon>
        <taxon>Isochrysidales</taxon>
        <taxon>Noelaerhabdaceae</taxon>
        <taxon>Emiliania</taxon>
    </lineage>
</organism>
<keyword evidence="3" id="KW-1185">Reference proteome</keyword>
<evidence type="ECO:0008006" key="4">
    <source>
        <dbReference type="Google" id="ProtNLM"/>
    </source>
</evidence>
<dbReference type="AlphaFoldDB" id="A0A0D3KNP2"/>
<dbReference type="RefSeq" id="XP_005789806.1">
    <property type="nucleotide sequence ID" value="XM_005789749.1"/>
</dbReference>
<reference evidence="3" key="1">
    <citation type="journal article" date="2013" name="Nature">
        <title>Pan genome of the phytoplankton Emiliania underpins its global distribution.</title>
        <authorList>
            <person name="Read B.A."/>
            <person name="Kegel J."/>
            <person name="Klute M.J."/>
            <person name="Kuo A."/>
            <person name="Lefebvre S.C."/>
            <person name="Maumus F."/>
            <person name="Mayer C."/>
            <person name="Miller J."/>
            <person name="Monier A."/>
            <person name="Salamov A."/>
            <person name="Young J."/>
            <person name="Aguilar M."/>
            <person name="Claverie J.M."/>
            <person name="Frickenhaus S."/>
            <person name="Gonzalez K."/>
            <person name="Herman E.K."/>
            <person name="Lin Y.C."/>
            <person name="Napier J."/>
            <person name="Ogata H."/>
            <person name="Sarno A.F."/>
            <person name="Shmutz J."/>
            <person name="Schroeder D."/>
            <person name="de Vargas C."/>
            <person name="Verret F."/>
            <person name="von Dassow P."/>
            <person name="Valentin K."/>
            <person name="Van de Peer Y."/>
            <person name="Wheeler G."/>
            <person name="Dacks J.B."/>
            <person name="Delwiche C.F."/>
            <person name="Dyhrman S.T."/>
            <person name="Glockner G."/>
            <person name="John U."/>
            <person name="Richards T."/>
            <person name="Worden A.Z."/>
            <person name="Zhang X."/>
            <person name="Grigoriev I.V."/>
            <person name="Allen A.E."/>
            <person name="Bidle K."/>
            <person name="Borodovsky M."/>
            <person name="Bowler C."/>
            <person name="Brownlee C."/>
            <person name="Cock J.M."/>
            <person name="Elias M."/>
            <person name="Gladyshev V.N."/>
            <person name="Groth M."/>
            <person name="Guda C."/>
            <person name="Hadaegh A."/>
            <person name="Iglesias-Rodriguez M.D."/>
            <person name="Jenkins J."/>
            <person name="Jones B.M."/>
            <person name="Lawson T."/>
            <person name="Leese F."/>
            <person name="Lindquist E."/>
            <person name="Lobanov A."/>
            <person name="Lomsadze A."/>
            <person name="Malik S.B."/>
            <person name="Marsh M.E."/>
            <person name="Mackinder L."/>
            <person name="Mock T."/>
            <person name="Mueller-Roeber B."/>
            <person name="Pagarete A."/>
            <person name="Parker M."/>
            <person name="Probert I."/>
            <person name="Quesneville H."/>
            <person name="Raines C."/>
            <person name="Rensing S.A."/>
            <person name="Riano-Pachon D.M."/>
            <person name="Richier S."/>
            <person name="Rokitta S."/>
            <person name="Shiraiwa Y."/>
            <person name="Soanes D.M."/>
            <person name="van der Giezen M."/>
            <person name="Wahlund T.M."/>
            <person name="Williams B."/>
            <person name="Wilson W."/>
            <person name="Wolfe G."/>
            <person name="Wurch L.L."/>
        </authorList>
    </citation>
    <scope>NUCLEOTIDE SEQUENCE</scope>
</reference>
<name>A0A0D3KNP2_EMIH1</name>
<accession>A0A0D3KNP2</accession>
<feature type="compositionally biased region" description="Basic and acidic residues" evidence="1">
    <location>
        <begin position="218"/>
        <end position="234"/>
    </location>
</feature>
<dbReference type="PaxDb" id="2903-EOD37377"/>
<dbReference type="KEGG" id="ehx:EMIHUDRAFT_109832"/>
<proteinExistence type="predicted"/>